<dbReference type="Gene3D" id="1.10.10.10">
    <property type="entry name" value="Winged helix-like DNA-binding domain superfamily/Winged helix DNA-binding domain"/>
    <property type="match status" value="1"/>
</dbReference>
<accession>A0A348WG92</accession>
<reference evidence="1 2" key="1">
    <citation type="journal article" date="2018" name="Nat. Biotechnol.">
        <title>A standardized bacterial taxonomy based on genome phylogeny substantially revises the tree of life.</title>
        <authorList>
            <person name="Parks D.H."/>
            <person name="Chuvochina M."/>
            <person name="Waite D.W."/>
            <person name="Rinke C."/>
            <person name="Skarshewski A."/>
            <person name="Chaumeil P.A."/>
            <person name="Hugenholtz P."/>
        </authorList>
    </citation>
    <scope>NUCLEOTIDE SEQUENCE [LARGE SCALE GENOMIC DNA]</scope>
    <source>
        <strain evidence="1">UBA9169</strain>
    </source>
</reference>
<dbReference type="InterPro" id="IPR036388">
    <property type="entry name" value="WH-like_DNA-bd_sf"/>
</dbReference>
<dbReference type="AlphaFoldDB" id="A0A348WG92"/>
<dbReference type="Proteomes" id="UP000264719">
    <property type="component" value="Unassembled WGS sequence"/>
</dbReference>
<gene>
    <name evidence="1" type="ORF">DCS45_17015</name>
</gene>
<sequence>MGSSQNDQIELDRFDHAILRALSADGRMSIT</sequence>
<comment type="caution">
    <text evidence="1">The sequence shown here is derived from an EMBL/GenBank/DDBJ whole genome shotgun (WGS) entry which is preliminary data.</text>
</comment>
<organism evidence="1 2">
    <name type="scientific">Roseovarius nubinhibens</name>
    <dbReference type="NCBI Taxonomy" id="314263"/>
    <lineage>
        <taxon>Bacteria</taxon>
        <taxon>Pseudomonadati</taxon>
        <taxon>Pseudomonadota</taxon>
        <taxon>Alphaproteobacteria</taxon>
        <taxon>Rhodobacterales</taxon>
        <taxon>Roseobacteraceae</taxon>
        <taxon>Roseovarius</taxon>
    </lineage>
</organism>
<proteinExistence type="predicted"/>
<dbReference type="EMBL" id="DMVW01000163">
    <property type="protein sequence ID" value="HAR53554.1"/>
    <property type="molecule type" value="Genomic_DNA"/>
</dbReference>
<feature type="non-terminal residue" evidence="1">
    <location>
        <position position="31"/>
    </location>
</feature>
<name>A0A348WG92_9RHOB</name>
<protein>
    <submittedName>
        <fullName evidence="1">Proline dehydrogenase transcriptional activator</fullName>
    </submittedName>
</protein>
<evidence type="ECO:0000313" key="1">
    <source>
        <dbReference type="EMBL" id="HAR53554.1"/>
    </source>
</evidence>
<evidence type="ECO:0000313" key="2">
    <source>
        <dbReference type="Proteomes" id="UP000264719"/>
    </source>
</evidence>